<proteinExistence type="predicted"/>
<reference evidence="2 4" key="1">
    <citation type="submission" date="2010-12" db="EMBL/GenBank/DDBJ databases">
        <title>Whole genome sequence of Anaerolinea thermophila UNI-1.</title>
        <authorList>
            <person name="Narita-Yamada S."/>
            <person name="Kishi E."/>
            <person name="Watanabe Y."/>
            <person name="Takasaki K."/>
            <person name="Ankai A."/>
            <person name="Oguchi A."/>
            <person name="Fukui S."/>
            <person name="Takahashi M."/>
            <person name="Yashiro I."/>
            <person name="Hosoyama A."/>
            <person name="Sekiguchi Y."/>
            <person name="Hanada S."/>
            <person name="Fujita N."/>
        </authorList>
    </citation>
    <scope>NUCLEOTIDE SEQUENCE [LARGE SCALE GENOMIC DNA]</scope>
    <source>
        <strain evidence="4">DSM 14523 / JCM 11388 / NBRC 100420 / UNI-1</strain>
        <strain evidence="2">UNI-1</strain>
    </source>
</reference>
<accession>E8MXS7</accession>
<name>E8MXS7_ANATU</name>
<dbReference type="OrthoDB" id="9825041at2"/>
<evidence type="ECO:0000313" key="2">
    <source>
        <dbReference type="EMBL" id="BAJ64158.1"/>
    </source>
</evidence>
<dbReference type="AlphaFoldDB" id="E8MXS7"/>
<dbReference type="EMBL" id="AP012029">
    <property type="protein sequence ID" value="BAJ64423.1"/>
    <property type="molecule type" value="Genomic_DNA"/>
</dbReference>
<dbReference type="KEGG" id="atm:ANT_23970"/>
<keyword evidence="1" id="KW-0472">Membrane</keyword>
<sequence>MIPKTRRERERGSSLAWTAAFLGLVLIPLLMLVGDGARLLYVRGRLAQATDAACEDVSWSISDRTTWQRIRDDRYLQNWYLVGRAQNTFYQMLEEKSAVKYSPSLSLRLDWENGQAECRAQARVPLMVTFGQEVTIRTAVNARMRFAGLQ</sequence>
<dbReference type="EMBL" id="AP012029">
    <property type="protein sequence ID" value="BAJ64158.1"/>
    <property type="molecule type" value="Genomic_DNA"/>
</dbReference>
<evidence type="ECO:0000313" key="4">
    <source>
        <dbReference type="Proteomes" id="UP000008922"/>
    </source>
</evidence>
<keyword evidence="1" id="KW-0812">Transmembrane</keyword>
<keyword evidence="4" id="KW-1185">Reference proteome</keyword>
<dbReference type="HOGENOM" id="CLU_1736751_0_0_0"/>
<evidence type="ECO:0000256" key="1">
    <source>
        <dbReference type="SAM" id="Phobius"/>
    </source>
</evidence>
<dbReference type="KEGG" id="atm:ANT_21320"/>
<feature type="transmembrane region" description="Helical" evidence="1">
    <location>
        <begin position="12"/>
        <end position="33"/>
    </location>
</feature>
<dbReference type="InParanoid" id="E8MXS7"/>
<dbReference type="RefSeq" id="WP_013560528.1">
    <property type="nucleotide sequence ID" value="NC_014960.1"/>
</dbReference>
<dbReference type="STRING" id="926569.ANT_21320"/>
<gene>
    <name evidence="2" type="ordered locus">ANT_21320</name>
    <name evidence="3" type="ordered locus">ANT_23970</name>
</gene>
<organism evidence="2 4">
    <name type="scientific">Anaerolinea thermophila (strain DSM 14523 / JCM 11388 / NBRC 100420 / UNI-1)</name>
    <dbReference type="NCBI Taxonomy" id="926569"/>
    <lineage>
        <taxon>Bacteria</taxon>
        <taxon>Bacillati</taxon>
        <taxon>Chloroflexota</taxon>
        <taxon>Anaerolineae</taxon>
        <taxon>Anaerolineales</taxon>
        <taxon>Anaerolineaceae</taxon>
        <taxon>Anaerolinea</taxon>
    </lineage>
</organism>
<protein>
    <submittedName>
        <fullName evidence="2">Uncharacterized protein</fullName>
    </submittedName>
</protein>
<dbReference type="Proteomes" id="UP000008922">
    <property type="component" value="Chromosome"/>
</dbReference>
<keyword evidence="1" id="KW-1133">Transmembrane helix</keyword>
<evidence type="ECO:0000313" key="3">
    <source>
        <dbReference type="EMBL" id="BAJ64423.1"/>
    </source>
</evidence>